<dbReference type="CDD" id="cd03224">
    <property type="entry name" value="ABC_TM1139_LivF_branched"/>
    <property type="match status" value="1"/>
</dbReference>
<dbReference type="PROSITE" id="PS50893">
    <property type="entry name" value="ABC_TRANSPORTER_2"/>
    <property type="match status" value="1"/>
</dbReference>
<organism evidence="7">
    <name type="scientific">freshwater metagenome</name>
    <dbReference type="NCBI Taxonomy" id="449393"/>
    <lineage>
        <taxon>unclassified sequences</taxon>
        <taxon>metagenomes</taxon>
        <taxon>ecological metagenomes</taxon>
    </lineage>
</organism>
<dbReference type="PANTHER" id="PTHR43820:SF4">
    <property type="entry name" value="HIGH-AFFINITY BRANCHED-CHAIN AMINO ACID TRANSPORT ATP-BINDING PROTEIN LIVF"/>
    <property type="match status" value="1"/>
</dbReference>
<evidence type="ECO:0000256" key="1">
    <source>
        <dbReference type="ARBA" id="ARBA00005417"/>
    </source>
</evidence>
<evidence type="ECO:0000256" key="5">
    <source>
        <dbReference type="ARBA" id="ARBA00022970"/>
    </source>
</evidence>
<keyword evidence="5" id="KW-0029">Amino-acid transport</keyword>
<evidence type="ECO:0000259" key="6">
    <source>
        <dbReference type="PROSITE" id="PS50893"/>
    </source>
</evidence>
<sequence length="246" mass="26491">MTQPLLKISDLEGGYGDIKILNGVNIEVPEKSIVTIVGPNGAGKSTIMKAIFGIAKVTSGSATILRDGKEVNILGTKPYNLSKIGIGYVPQIENIFVGMTIDENLDVGYIPESGKTLDELKESMYVRYPDLVSRKRDRAGQLSGGQRQMLALARALMSAPDVLLLDEPSAGLAPALVDQLFDELVRINNGGVTILMVEQNARRALEISTYGYVLDMGKNRHEGPGAALAVDPEIVGIYFGKRSKNT</sequence>
<keyword evidence="4" id="KW-0067">ATP-binding</keyword>
<dbReference type="PANTHER" id="PTHR43820">
    <property type="entry name" value="HIGH-AFFINITY BRANCHED-CHAIN AMINO ACID TRANSPORT ATP-BINDING PROTEIN LIVF"/>
    <property type="match status" value="1"/>
</dbReference>
<protein>
    <submittedName>
        <fullName evidence="7">Unannotated protein</fullName>
    </submittedName>
</protein>
<reference evidence="7" key="1">
    <citation type="submission" date="2020-05" db="EMBL/GenBank/DDBJ databases">
        <authorList>
            <person name="Chiriac C."/>
            <person name="Salcher M."/>
            <person name="Ghai R."/>
            <person name="Kavagutti S V."/>
        </authorList>
    </citation>
    <scope>NUCLEOTIDE SEQUENCE</scope>
</reference>
<dbReference type="SUPFAM" id="SSF52540">
    <property type="entry name" value="P-loop containing nucleoside triphosphate hydrolases"/>
    <property type="match status" value="1"/>
</dbReference>
<feature type="domain" description="ABC transporter" evidence="6">
    <location>
        <begin position="6"/>
        <end position="241"/>
    </location>
</feature>
<dbReference type="GO" id="GO:0005524">
    <property type="term" value="F:ATP binding"/>
    <property type="evidence" value="ECO:0007669"/>
    <property type="project" value="UniProtKB-KW"/>
</dbReference>
<evidence type="ECO:0000256" key="4">
    <source>
        <dbReference type="ARBA" id="ARBA00022840"/>
    </source>
</evidence>
<dbReference type="InterPro" id="IPR027417">
    <property type="entry name" value="P-loop_NTPase"/>
</dbReference>
<dbReference type="InterPro" id="IPR017871">
    <property type="entry name" value="ABC_transporter-like_CS"/>
</dbReference>
<evidence type="ECO:0000256" key="3">
    <source>
        <dbReference type="ARBA" id="ARBA00022741"/>
    </source>
</evidence>
<evidence type="ECO:0000256" key="2">
    <source>
        <dbReference type="ARBA" id="ARBA00022448"/>
    </source>
</evidence>
<proteinExistence type="inferred from homology"/>
<dbReference type="AlphaFoldDB" id="A0A6J6LD41"/>
<dbReference type="Gene3D" id="3.40.50.300">
    <property type="entry name" value="P-loop containing nucleotide triphosphate hydrolases"/>
    <property type="match status" value="1"/>
</dbReference>
<dbReference type="Pfam" id="PF00005">
    <property type="entry name" value="ABC_tran"/>
    <property type="match status" value="1"/>
</dbReference>
<dbReference type="GO" id="GO:0016887">
    <property type="term" value="F:ATP hydrolysis activity"/>
    <property type="evidence" value="ECO:0007669"/>
    <property type="project" value="InterPro"/>
</dbReference>
<accession>A0A6J6LD41</accession>
<dbReference type="InterPro" id="IPR003439">
    <property type="entry name" value="ABC_transporter-like_ATP-bd"/>
</dbReference>
<dbReference type="InterPro" id="IPR052156">
    <property type="entry name" value="BCAA_Transport_ATP-bd_LivF"/>
</dbReference>
<evidence type="ECO:0000313" key="7">
    <source>
        <dbReference type="EMBL" id="CAB4659612.1"/>
    </source>
</evidence>
<keyword evidence="2" id="KW-0813">Transport</keyword>
<comment type="similarity">
    <text evidence="1">Belongs to the ABC transporter superfamily.</text>
</comment>
<gene>
    <name evidence="7" type="ORF">UFOPK2275_00438</name>
</gene>
<dbReference type="PROSITE" id="PS00211">
    <property type="entry name" value="ABC_TRANSPORTER_1"/>
    <property type="match status" value="1"/>
</dbReference>
<dbReference type="GO" id="GO:0015658">
    <property type="term" value="F:branched-chain amino acid transmembrane transporter activity"/>
    <property type="evidence" value="ECO:0007669"/>
    <property type="project" value="TreeGrafter"/>
</dbReference>
<dbReference type="InterPro" id="IPR003593">
    <property type="entry name" value="AAA+_ATPase"/>
</dbReference>
<name>A0A6J6LD41_9ZZZZ</name>
<dbReference type="GO" id="GO:0015807">
    <property type="term" value="P:L-amino acid transport"/>
    <property type="evidence" value="ECO:0007669"/>
    <property type="project" value="TreeGrafter"/>
</dbReference>
<keyword evidence="3" id="KW-0547">Nucleotide-binding</keyword>
<dbReference type="SMART" id="SM00382">
    <property type="entry name" value="AAA"/>
    <property type="match status" value="1"/>
</dbReference>
<dbReference type="EMBL" id="CAEZWQ010000035">
    <property type="protein sequence ID" value="CAB4659612.1"/>
    <property type="molecule type" value="Genomic_DNA"/>
</dbReference>